<dbReference type="EMBL" id="JAQOUE010000001">
    <property type="protein sequence ID" value="MDT7043572.1"/>
    <property type="molecule type" value="Genomic_DNA"/>
</dbReference>
<dbReference type="SUPFAM" id="SSF89550">
    <property type="entry name" value="PHP domain-like"/>
    <property type="match status" value="1"/>
</dbReference>
<dbReference type="CDD" id="cd04485">
    <property type="entry name" value="DnaE_OBF"/>
    <property type="match status" value="1"/>
</dbReference>
<dbReference type="Proteomes" id="UP001250932">
    <property type="component" value="Unassembled WGS sequence"/>
</dbReference>
<dbReference type="EC" id="2.7.7.7" evidence="1"/>
<feature type="domain" description="Polymerase/histidinol phosphatase N-terminal" evidence="7">
    <location>
        <begin position="13"/>
        <end position="80"/>
    </location>
</feature>
<keyword evidence="5" id="KW-0239">DNA-directed DNA polymerase</keyword>
<dbReference type="InterPro" id="IPR003141">
    <property type="entry name" value="Pol/His_phosphatase_N"/>
</dbReference>
<comment type="caution">
    <text evidence="8">The sequence shown here is derived from an EMBL/GenBank/DDBJ whole genome shotgun (WGS) entry which is preliminary data.</text>
</comment>
<dbReference type="InterPro" id="IPR016195">
    <property type="entry name" value="Pol/histidinol_Pase-like"/>
</dbReference>
<dbReference type="InterPro" id="IPR004013">
    <property type="entry name" value="PHP_dom"/>
</dbReference>
<dbReference type="SMART" id="SM00481">
    <property type="entry name" value="POLIIIAc"/>
    <property type="match status" value="1"/>
</dbReference>
<sequence length="1045" mass="117607">MPLSGRIRSVLFTHLHVHSEYSMMEGVSSLEQLCHAAKQYGMDALALTDTNGLYGAIRFLEVAKQYGLKPILGAELRQGARRAVLLVKHPEGYANLCRLLSLLHSRESCDMINAVAEYSFGLIVISDDVLALKAWKKRKLADLYVELTPGAMMHQSLQFSRDYKLPVVATNRIRFISPQQHVLYKVLRAIALNTTVSALPREECCAETHWLAPASFMEEQFPHVPGALDNTQRIAEMCRTEWDFKNTIFPAFRQLSDAQAFVLLRDKTYDGAVWRYGTITKPVKDRIETELQIIQTKGFAHCFLVVEEIVRQAPRTCGRGSAAASIVSYCLGITHVDPIRHNLFFERFLNIGRSDPPDIDVDFAWDERDGVLDYVFAKYGATRVAMVANQNTLGLRAAIREVAKVYGIPTGEMNALMPRLERHPVFNHLSESKSINAWAETLCQSLHLSKPWLEIFTVAVQLEGRVRNLGLHCGGMVIVPDEIRKYVPVQIAAKGIPVIQWEKDQTEDAGLVKLDILGNRSLAVIRDALQAIAKNTGRVIDYATWDAINDDKTKELICRGDTMGCFYVESPATRLLLKRLWKGMPPECKARADVFEYLVIVSSLIRPAANRYVREFVQRAHGKTYASPHPLLDEVLSETHGIMVYQEDVTKVAMALADFPIEDADQLRKVMSKKHKQKQLQDYKVQFYRGAISKNVSKSKIDAIWGMIMSFVGYSFCKPHSASYAQVSFKSAYLRAHYPAEFMASVISNQGGFYSTSAYLSEAKRMGLTVLPPDINDSEWAYVGHGSTIRVGFMQIKGLQKEFINAIINARNTNGPYASLREFLERVDAESAQTRLLIKAGCFDSIAGEVTRPGLLWRLYASEGLFPSKKGRCLPSLYASSLMPYATCLSSDASRFKSHASRALPIPPDYSDNQKIKDEIELFGFPLSKHPLELYHDVLVGYEFVQASEIHLHVGKQVRMVGWLITEKFTETNDGQPMEFAVFEDLTGLYEATFFPKTFQKYGQLLTGSKPYLVEGLVEEDLGECTLTVKKLAVVNYLVNRKGHY</sequence>
<evidence type="ECO:0000256" key="2">
    <source>
        <dbReference type="ARBA" id="ARBA00022679"/>
    </source>
</evidence>
<dbReference type="InterPro" id="IPR040982">
    <property type="entry name" value="DNA_pol3_finger"/>
</dbReference>
<dbReference type="InterPro" id="IPR004805">
    <property type="entry name" value="DnaE2/DnaE/PolC"/>
</dbReference>
<organism evidence="8 9">
    <name type="scientific">Candidatus Nitronereus thalassa</name>
    <dbReference type="NCBI Taxonomy" id="3020898"/>
    <lineage>
        <taxon>Bacteria</taxon>
        <taxon>Pseudomonadati</taxon>
        <taxon>Nitrospirota</taxon>
        <taxon>Nitrospiria</taxon>
        <taxon>Nitrospirales</taxon>
        <taxon>Nitrospiraceae</taxon>
        <taxon>Candidatus Nitronereus</taxon>
    </lineage>
</organism>
<keyword evidence="3" id="KW-0548">Nucleotidyltransferase</keyword>
<evidence type="ECO:0000256" key="6">
    <source>
        <dbReference type="ARBA" id="ARBA00049244"/>
    </source>
</evidence>
<evidence type="ECO:0000313" key="9">
    <source>
        <dbReference type="Proteomes" id="UP001250932"/>
    </source>
</evidence>
<accession>A0ABU3KBL9</accession>
<name>A0ABU3KBL9_9BACT</name>
<keyword evidence="4" id="KW-0235">DNA replication</keyword>
<protein>
    <recommendedName>
        <fullName evidence="1">DNA-directed DNA polymerase</fullName>
        <ecNumber evidence="1">2.7.7.7</ecNumber>
    </recommendedName>
</protein>
<dbReference type="Pfam" id="PF02811">
    <property type="entry name" value="PHP"/>
    <property type="match status" value="1"/>
</dbReference>
<evidence type="ECO:0000313" key="8">
    <source>
        <dbReference type="EMBL" id="MDT7043572.1"/>
    </source>
</evidence>
<gene>
    <name evidence="8" type="ORF">PPG34_14540</name>
</gene>
<dbReference type="InterPro" id="IPR029460">
    <property type="entry name" value="DNAPol_HHH"/>
</dbReference>
<dbReference type="RefSeq" id="WP_313834138.1">
    <property type="nucleotide sequence ID" value="NZ_JAQOUE010000001.1"/>
</dbReference>
<evidence type="ECO:0000256" key="5">
    <source>
        <dbReference type="ARBA" id="ARBA00022932"/>
    </source>
</evidence>
<reference evidence="8 9" key="1">
    <citation type="journal article" date="2023" name="ISME J.">
        <title>Cultivation and genomic characterization of novel and ubiquitous marine nitrite-oxidizing bacteria from the Nitrospirales.</title>
        <authorList>
            <person name="Mueller A.J."/>
            <person name="Daebeler A."/>
            <person name="Herbold C.W."/>
            <person name="Kirkegaard R.H."/>
            <person name="Daims H."/>
        </authorList>
    </citation>
    <scope>NUCLEOTIDE SEQUENCE [LARGE SCALE GENOMIC DNA]</scope>
    <source>
        <strain evidence="8 9">EB</strain>
    </source>
</reference>
<dbReference type="PANTHER" id="PTHR32294">
    <property type="entry name" value="DNA POLYMERASE III SUBUNIT ALPHA"/>
    <property type="match status" value="1"/>
</dbReference>
<dbReference type="InterPro" id="IPR011708">
    <property type="entry name" value="DNA_pol3_alpha_NTPase_dom"/>
</dbReference>
<dbReference type="Pfam" id="PF14579">
    <property type="entry name" value="HHH_6"/>
    <property type="match status" value="1"/>
</dbReference>
<keyword evidence="9" id="KW-1185">Reference proteome</keyword>
<dbReference type="Gene3D" id="1.10.10.1600">
    <property type="entry name" value="Bacterial DNA polymerase III alpha subunit, thumb domain"/>
    <property type="match status" value="1"/>
</dbReference>
<dbReference type="Gene3D" id="3.20.20.140">
    <property type="entry name" value="Metal-dependent hydrolases"/>
    <property type="match status" value="1"/>
</dbReference>
<dbReference type="InterPro" id="IPR041931">
    <property type="entry name" value="DNA_pol3_alpha_thumb_dom"/>
</dbReference>
<comment type="catalytic activity">
    <reaction evidence="6">
        <text>DNA(n) + a 2'-deoxyribonucleoside 5'-triphosphate = DNA(n+1) + diphosphate</text>
        <dbReference type="Rhea" id="RHEA:22508"/>
        <dbReference type="Rhea" id="RHEA-COMP:17339"/>
        <dbReference type="Rhea" id="RHEA-COMP:17340"/>
        <dbReference type="ChEBI" id="CHEBI:33019"/>
        <dbReference type="ChEBI" id="CHEBI:61560"/>
        <dbReference type="ChEBI" id="CHEBI:173112"/>
        <dbReference type="EC" id="2.7.7.7"/>
    </reaction>
</comment>
<keyword evidence="2" id="KW-0808">Transferase</keyword>
<dbReference type="Pfam" id="PF07733">
    <property type="entry name" value="DNA_pol3_alpha"/>
    <property type="match status" value="1"/>
</dbReference>
<dbReference type="Pfam" id="PF17657">
    <property type="entry name" value="DNA_pol3_finger"/>
    <property type="match status" value="1"/>
</dbReference>
<dbReference type="NCBIfam" id="TIGR00594">
    <property type="entry name" value="polc"/>
    <property type="match status" value="1"/>
</dbReference>
<evidence type="ECO:0000256" key="3">
    <source>
        <dbReference type="ARBA" id="ARBA00022695"/>
    </source>
</evidence>
<evidence type="ECO:0000256" key="4">
    <source>
        <dbReference type="ARBA" id="ARBA00022705"/>
    </source>
</evidence>
<evidence type="ECO:0000256" key="1">
    <source>
        <dbReference type="ARBA" id="ARBA00012417"/>
    </source>
</evidence>
<proteinExistence type="predicted"/>
<dbReference type="Gene3D" id="1.10.150.870">
    <property type="match status" value="1"/>
</dbReference>
<evidence type="ECO:0000259" key="7">
    <source>
        <dbReference type="SMART" id="SM00481"/>
    </source>
</evidence>